<dbReference type="Proteomes" id="UP000432089">
    <property type="component" value="Unassembled WGS sequence"/>
</dbReference>
<sequence length="695" mass="73616">MFPATATDEVLPAAAPRDDAAGRPRGAVDGFDPLTGIEGWALAAGAPADTVRIELTVGADAFAFAQTGLPRPDLGPGSLAGFRFAPEVFARLAKLAPHRGTLAVGVRVADADRTLPADCALPATVAECVAAWRSAVLGAKRFDEASPAKGDRLLARLSAFRLEAQSLAGKPLRPFSDNEVGRIDALHLASEGQLWFVGSMKRGMEPEFPAVVADRRKIPAGVAILHYERQDLPLSEVGVIGVMDTSWTPPPAADDGFVYVGRNGQFHLRYGAHTKLLRTEAFLAAYGQVQAVAGGRNADAIAAVLGSAANWLPGAAAAAGILAEGSVDRLLAVPGFGCIAEGWAVSPARRVETFHLKIGDCVMVADDAATEFRARPDLQSAFGGGASVTQRAGFVAVLRGALPASTGGAPLLRIVHADGSMAVSRVEPKALRLLDFVADGEELLRLYPSLRHEPFYPALLDAVRRMLDARAAEPLAFGAPMAARRLIVIRLPAERSNLRLVFDRLARHLPDLDASIGVALVADQGAGRSEALLQFHELKARVATPLSLFALPHEFDAVDELPFILTRLGAERFVHVGRGVVLTAEGWREAATSLFRRGHFVDRFEIVDENGLPDRVDGALSAACFGWSVPALLGWSLDAPRFLRGVFGGNALPETPGFDRVLPACAARIERAKPSRLADMIDADLALAGSRKDAA</sequence>
<reference evidence="2 3" key="1">
    <citation type="submission" date="2019-09" db="EMBL/GenBank/DDBJ databases">
        <title>YIM 132180 draft genome.</title>
        <authorList>
            <person name="Zhang K."/>
        </authorList>
    </citation>
    <scope>NUCLEOTIDE SEQUENCE [LARGE SCALE GENOMIC DNA]</scope>
    <source>
        <strain evidence="2 3">YIM 132180</strain>
    </source>
</reference>
<comment type="caution">
    <text evidence="2">The sequence shown here is derived from an EMBL/GenBank/DDBJ whole genome shotgun (WGS) entry which is preliminary data.</text>
</comment>
<evidence type="ECO:0000256" key="1">
    <source>
        <dbReference type="SAM" id="MobiDB-lite"/>
    </source>
</evidence>
<proteinExistence type="predicted"/>
<evidence type="ECO:0000313" key="2">
    <source>
        <dbReference type="EMBL" id="KAB0679031.1"/>
    </source>
</evidence>
<protein>
    <submittedName>
        <fullName evidence="2">Uncharacterized protein</fullName>
    </submittedName>
</protein>
<dbReference type="AlphaFoldDB" id="A0A7V7PN37"/>
<organism evidence="2 3">
    <name type="scientific">Plantimonas leprariae</name>
    <dbReference type="NCBI Taxonomy" id="2615207"/>
    <lineage>
        <taxon>Bacteria</taxon>
        <taxon>Pseudomonadati</taxon>
        <taxon>Pseudomonadota</taxon>
        <taxon>Alphaproteobacteria</taxon>
        <taxon>Hyphomicrobiales</taxon>
        <taxon>Aurantimonadaceae</taxon>
        <taxon>Plantimonas</taxon>
    </lineage>
</organism>
<gene>
    <name evidence="2" type="ORF">F6X38_14125</name>
</gene>
<evidence type="ECO:0000313" key="3">
    <source>
        <dbReference type="Proteomes" id="UP000432089"/>
    </source>
</evidence>
<accession>A0A7V7PN37</accession>
<dbReference type="EMBL" id="VZDO01000011">
    <property type="protein sequence ID" value="KAB0679031.1"/>
    <property type="molecule type" value="Genomic_DNA"/>
</dbReference>
<feature type="region of interest" description="Disordered" evidence="1">
    <location>
        <begin position="1"/>
        <end position="26"/>
    </location>
</feature>
<dbReference type="RefSeq" id="WP_150970612.1">
    <property type="nucleotide sequence ID" value="NZ_VZDO01000011.1"/>
</dbReference>
<name>A0A7V7PN37_9HYPH</name>
<keyword evidence="3" id="KW-1185">Reference proteome</keyword>